<dbReference type="OrthoDB" id="435311at2759"/>
<evidence type="ECO:0000256" key="3">
    <source>
        <dbReference type="ARBA" id="ARBA00022833"/>
    </source>
</evidence>
<keyword evidence="3" id="KW-0862">Zinc</keyword>
<gene>
    <name evidence="6" type="ORF">C3L33_04418</name>
</gene>
<evidence type="ECO:0008006" key="8">
    <source>
        <dbReference type="Google" id="ProtNLM"/>
    </source>
</evidence>
<dbReference type="EMBL" id="QEFC01000555">
    <property type="protein sequence ID" value="KAE9463669.1"/>
    <property type="molecule type" value="Genomic_DNA"/>
</dbReference>
<dbReference type="Pfam" id="PF14768">
    <property type="entry name" value="RPA_interact_C"/>
    <property type="match status" value="1"/>
</dbReference>
<dbReference type="InterPro" id="IPR028156">
    <property type="entry name" value="RIP"/>
</dbReference>
<sequence length="217" mass="25274">MVDLIPISISFWVQEFIKTTFQDIVADEFKKIKDSSLDEISGMTVDDALWEYDGLHTAYQGECEEILLEMQRIFYEDLRTEPATRGKLVNQKEGIYIKNWEDEEDEYLARAVYEHMKLSDEQVSSLHCVEHKVMWCPICTQGQLQDKYCLICCTLCEFKLNRDDEVTMDLLENRLVEVHAEHLDRGCKLKPKFCMKTIGLTALYVECQGCGTFEVVI</sequence>
<evidence type="ECO:0000313" key="6">
    <source>
        <dbReference type="EMBL" id="KAE9463669.1"/>
    </source>
</evidence>
<dbReference type="PANTHER" id="PTHR31742">
    <property type="entry name" value="RPA-INTERACTING PROTEIN RPAIN"/>
    <property type="match status" value="1"/>
</dbReference>
<reference evidence="6 7" key="1">
    <citation type="journal article" date="2019" name="Genome Biol. Evol.">
        <title>The Rhododendron genome and chromosomal organization provide insight into shared whole-genome duplications across the heath family (Ericaceae).</title>
        <authorList>
            <person name="Soza V.L."/>
            <person name="Lindsley D."/>
            <person name="Waalkes A."/>
            <person name="Ramage E."/>
            <person name="Patwardhan R.P."/>
            <person name="Burton J.N."/>
            <person name="Adey A."/>
            <person name="Kumar A."/>
            <person name="Qiu R."/>
            <person name="Shendure J."/>
            <person name="Hall B."/>
        </authorList>
    </citation>
    <scope>NUCLEOTIDE SEQUENCE [LARGE SCALE GENOMIC DNA]</scope>
    <source>
        <strain evidence="6">RSF 1966-606</strain>
    </source>
</reference>
<keyword evidence="1" id="KW-0479">Metal-binding</keyword>
<protein>
    <recommendedName>
        <fullName evidence="8">RPA-interacting protein C-terminal domain-containing protein</fullName>
    </recommendedName>
</protein>
<evidence type="ECO:0000256" key="1">
    <source>
        <dbReference type="ARBA" id="ARBA00022723"/>
    </source>
</evidence>
<evidence type="ECO:0000313" key="7">
    <source>
        <dbReference type="Proteomes" id="UP000428333"/>
    </source>
</evidence>
<comment type="caution">
    <text evidence="6">The sequence shown here is derived from an EMBL/GenBank/DDBJ whole genome shotgun (WGS) entry which is preliminary data.</text>
</comment>
<dbReference type="GO" id="GO:0005634">
    <property type="term" value="C:nucleus"/>
    <property type="evidence" value="ECO:0007669"/>
    <property type="project" value="TreeGrafter"/>
</dbReference>
<dbReference type="GO" id="GO:0006606">
    <property type="term" value="P:protein import into nucleus"/>
    <property type="evidence" value="ECO:0007669"/>
    <property type="project" value="TreeGrafter"/>
</dbReference>
<feature type="non-terminal residue" evidence="6">
    <location>
        <position position="1"/>
    </location>
</feature>
<name>A0A6A4M8K5_9ERIC</name>
<proteinExistence type="predicted"/>
<organism evidence="6 7">
    <name type="scientific">Rhododendron williamsianum</name>
    <dbReference type="NCBI Taxonomy" id="262921"/>
    <lineage>
        <taxon>Eukaryota</taxon>
        <taxon>Viridiplantae</taxon>
        <taxon>Streptophyta</taxon>
        <taxon>Embryophyta</taxon>
        <taxon>Tracheophyta</taxon>
        <taxon>Spermatophyta</taxon>
        <taxon>Magnoliopsida</taxon>
        <taxon>eudicotyledons</taxon>
        <taxon>Gunneridae</taxon>
        <taxon>Pentapetalae</taxon>
        <taxon>asterids</taxon>
        <taxon>Ericales</taxon>
        <taxon>Ericaceae</taxon>
        <taxon>Ericoideae</taxon>
        <taxon>Rhodoreae</taxon>
        <taxon>Rhododendron</taxon>
    </lineage>
</organism>
<dbReference type="AlphaFoldDB" id="A0A6A4M8K5"/>
<dbReference type="Pfam" id="PF14767">
    <property type="entry name" value="RPA_interact_M"/>
    <property type="match status" value="1"/>
</dbReference>
<keyword evidence="7" id="KW-1185">Reference proteome</keyword>
<dbReference type="GO" id="GO:0008270">
    <property type="term" value="F:zinc ion binding"/>
    <property type="evidence" value="ECO:0007669"/>
    <property type="project" value="UniProtKB-KW"/>
</dbReference>
<dbReference type="PANTHER" id="PTHR31742:SF1">
    <property type="entry name" value="RPA-INTERACTING PROTEIN"/>
    <property type="match status" value="1"/>
</dbReference>
<keyword evidence="2" id="KW-0863">Zinc-finger</keyword>
<accession>A0A6A4M8K5</accession>
<evidence type="ECO:0000259" key="4">
    <source>
        <dbReference type="Pfam" id="PF14767"/>
    </source>
</evidence>
<feature type="domain" description="RPA-interacting protein C-terminal" evidence="5">
    <location>
        <begin position="135"/>
        <end position="215"/>
    </location>
</feature>
<evidence type="ECO:0000256" key="2">
    <source>
        <dbReference type="ARBA" id="ARBA00022771"/>
    </source>
</evidence>
<dbReference type="InterPro" id="IPR028159">
    <property type="entry name" value="RPA_interact_C_dom"/>
</dbReference>
<dbReference type="InterPro" id="IPR028155">
    <property type="entry name" value="RPA_interact_central"/>
</dbReference>
<dbReference type="Proteomes" id="UP000428333">
    <property type="component" value="Linkage Group LG03"/>
</dbReference>
<feature type="domain" description="RPA-interacting protein central" evidence="4">
    <location>
        <begin position="20"/>
        <end position="112"/>
    </location>
</feature>
<evidence type="ECO:0000259" key="5">
    <source>
        <dbReference type="Pfam" id="PF14768"/>
    </source>
</evidence>